<feature type="domain" description="SRCR" evidence="5">
    <location>
        <begin position="694"/>
        <end position="793"/>
    </location>
</feature>
<organism evidence="6 7">
    <name type="scientific">Cynoglossus semilaevis</name>
    <name type="common">Tongue sole</name>
    <dbReference type="NCBI Taxonomy" id="244447"/>
    <lineage>
        <taxon>Eukaryota</taxon>
        <taxon>Metazoa</taxon>
        <taxon>Chordata</taxon>
        <taxon>Craniata</taxon>
        <taxon>Vertebrata</taxon>
        <taxon>Euteleostomi</taxon>
        <taxon>Actinopterygii</taxon>
        <taxon>Neopterygii</taxon>
        <taxon>Teleostei</taxon>
        <taxon>Neoteleostei</taxon>
        <taxon>Acanthomorphata</taxon>
        <taxon>Carangaria</taxon>
        <taxon>Pleuronectiformes</taxon>
        <taxon>Pleuronectoidei</taxon>
        <taxon>Cynoglossidae</taxon>
        <taxon>Cynoglossinae</taxon>
        <taxon>Cynoglossus</taxon>
    </lineage>
</organism>
<feature type="domain" description="SRCR" evidence="5">
    <location>
        <begin position="408"/>
        <end position="510"/>
    </location>
</feature>
<reference evidence="6" key="3">
    <citation type="submission" date="2025-09" db="UniProtKB">
        <authorList>
            <consortium name="Ensembl"/>
        </authorList>
    </citation>
    <scope>IDENTIFICATION</scope>
</reference>
<keyword evidence="7" id="KW-1185">Reference proteome</keyword>
<keyword evidence="1 2" id="KW-1015">Disulfide bond</keyword>
<reference evidence="6 7" key="1">
    <citation type="journal article" date="2014" name="Nat. Genet.">
        <title>Whole-genome sequence of a flatfish provides insights into ZW sex chromosome evolution and adaptation to a benthic lifestyle.</title>
        <authorList>
            <person name="Chen S."/>
            <person name="Zhang G."/>
            <person name="Shao C."/>
            <person name="Huang Q."/>
            <person name="Liu G."/>
            <person name="Zhang P."/>
            <person name="Song W."/>
            <person name="An N."/>
            <person name="Chalopin D."/>
            <person name="Volff J.N."/>
            <person name="Hong Y."/>
            <person name="Li Q."/>
            <person name="Sha Z."/>
            <person name="Zhou H."/>
            <person name="Xie M."/>
            <person name="Yu Q."/>
            <person name="Liu Y."/>
            <person name="Xiang H."/>
            <person name="Wang N."/>
            <person name="Wu K."/>
            <person name="Yang C."/>
            <person name="Zhou Q."/>
            <person name="Liao X."/>
            <person name="Yang L."/>
            <person name="Hu Q."/>
            <person name="Zhang J."/>
            <person name="Meng L."/>
            <person name="Jin L."/>
            <person name="Tian Y."/>
            <person name="Lian J."/>
            <person name="Yang J."/>
            <person name="Miao G."/>
            <person name="Liu S."/>
            <person name="Liang Z."/>
            <person name="Yan F."/>
            <person name="Li Y."/>
            <person name="Sun B."/>
            <person name="Zhang H."/>
            <person name="Zhang J."/>
            <person name="Zhu Y."/>
            <person name="Du M."/>
            <person name="Zhao Y."/>
            <person name="Schartl M."/>
            <person name="Tang Q."/>
            <person name="Wang J."/>
        </authorList>
    </citation>
    <scope>NUCLEOTIDE SEQUENCE</scope>
</reference>
<evidence type="ECO:0000256" key="3">
    <source>
        <dbReference type="SAM" id="MobiDB-lite"/>
    </source>
</evidence>
<dbReference type="SMART" id="SM00202">
    <property type="entry name" value="SR"/>
    <property type="match status" value="4"/>
</dbReference>
<dbReference type="AlphaFoldDB" id="A0A3P8UID1"/>
<name>A0A3P8UID1_CYNSE</name>
<feature type="disulfide bond" evidence="2">
    <location>
        <begin position="483"/>
        <end position="493"/>
    </location>
</feature>
<sequence>MYDICFCLSDKVTVSVSFEAITNRCYGFVYVEMNDQKRAVCSNKWGRAESEVVCGELNCGHVVSHEQRPLQGKGIMDQVSCLGNETSIWHCRAMRSLSIACHNKVFVVCSESVDVRLKDGLGKFNGRLEILHGNMWMPVSKEQWEDVNLDVVCKQVGRRNSRRALEKYSTDSKNFPYRLQCNKNAVHISECITENATTSLLDAKPLEITCKEHKLLILKGDDPCSGLVVIEKKDQTYWLSGSNATWNQESANVVCQEKHCGNASSFYASFLNITNQTSVWDQSYNCSPGAKSLFDCETHLEQPSDHNSSIAAVKCSEKITISLQHQCWGEVSICMDGKCGSVCQESLSQVYPDLCKSLQCGEKVVKTSKILPKTNTTIKRLHQTRHTTNLTQSIFVMSEEHDICTPAYVVCSGSLKPKLSGVDRCSGNLEVFQEDTWLSVCKQDHSKNVHNAICQELQCGEEVEITQDTGPAPANTRFSNLKCNRNSQSLSECEVSTANKACKAAVLKCTGWRKMRTLNTCSGPVLVYSKGQRSAVAVEGWTEKEGERLCLDLQCGGFKSLKGHNTTEKLLFWNGSFRCENNETNIWACEKPTPPSEKQQLFIQCQDTPKVSLSENCHGLVKIDGIEVCNSFWNMEMSHMVCQEQNCSNAITPTKTIGAKSNADYYHSYHFHHELGQCWRVTGMCGPGKELVSVNCIGSVWFSTDQRCGGQLKISYGDKLERVCPMDFSSKTSEDLCRALDCNGHNQTLRTRESTEKVNLEMSFKCEQNHKDIRYCVTSKSCTGVRPAEIYCNGYEYLQPASSPPSTAGHYEWLGLPILIVALIISICIVKKFKKTSLSKKEKVLSRKAAEIESGDYEEVHSDANEMEELDKRTSRSPTESLTAEQARGSPSLTNGKEAKAQPLNSEHLEDEPYDDIDSGPEVTQTNAEIHQWP</sequence>
<feature type="domain" description="SRCR" evidence="5">
    <location>
        <begin position="115"/>
        <end position="211"/>
    </location>
</feature>
<feature type="domain" description="SRCR" evidence="5">
    <location>
        <begin position="14"/>
        <end position="110"/>
    </location>
</feature>
<feature type="domain" description="SRCR" evidence="5">
    <location>
        <begin position="215"/>
        <end position="316"/>
    </location>
</feature>
<dbReference type="Gene3D" id="3.10.250.10">
    <property type="entry name" value="SRCR-like domain"/>
    <property type="match status" value="6"/>
</dbReference>
<proteinExistence type="predicted"/>
<dbReference type="SUPFAM" id="SSF56487">
    <property type="entry name" value="SRCR-like"/>
    <property type="match status" value="7"/>
</dbReference>
<feature type="domain" description="SRCR" evidence="5">
    <location>
        <begin position="507"/>
        <end position="618"/>
    </location>
</feature>
<dbReference type="Proteomes" id="UP000265120">
    <property type="component" value="Chromosome 10"/>
</dbReference>
<dbReference type="OMA" id="NIWACEK"/>
<feature type="disulfide bond" evidence="2">
    <location>
        <begin position="81"/>
        <end position="91"/>
    </location>
</feature>
<dbReference type="InterPro" id="IPR001190">
    <property type="entry name" value="SRCR"/>
</dbReference>
<feature type="compositionally biased region" description="Polar residues" evidence="3">
    <location>
        <begin position="876"/>
        <end position="895"/>
    </location>
</feature>
<protein>
    <recommendedName>
        <fullName evidence="5">SRCR domain-containing protein</fullName>
    </recommendedName>
</protein>
<feature type="compositionally biased region" description="Acidic residues" evidence="3">
    <location>
        <begin position="909"/>
        <end position="919"/>
    </location>
</feature>
<evidence type="ECO:0000256" key="4">
    <source>
        <dbReference type="SAM" id="Phobius"/>
    </source>
</evidence>
<dbReference type="STRING" id="244447.ENSCSEP00000001604"/>
<keyword evidence="4" id="KW-1133">Transmembrane helix</keyword>
<accession>A0A3P8UID1</accession>
<evidence type="ECO:0000313" key="6">
    <source>
        <dbReference type="Ensembl" id="ENSCSEP00000001604.1"/>
    </source>
</evidence>
<feature type="disulfide bond" evidence="2">
    <location>
        <begin position="181"/>
        <end position="191"/>
    </location>
</feature>
<evidence type="ECO:0000256" key="1">
    <source>
        <dbReference type="ARBA" id="ARBA00023157"/>
    </source>
</evidence>
<evidence type="ECO:0000313" key="7">
    <source>
        <dbReference type="Proteomes" id="UP000265120"/>
    </source>
</evidence>
<feature type="disulfide bond" evidence="2">
    <location>
        <begin position="579"/>
        <end position="589"/>
    </location>
</feature>
<keyword evidence="4" id="KW-0472">Membrane</keyword>
<keyword evidence="4" id="KW-0812">Transmembrane</keyword>
<feature type="disulfide bond" evidence="2">
    <location>
        <begin position="766"/>
        <end position="776"/>
    </location>
</feature>
<dbReference type="GO" id="GO:0004252">
    <property type="term" value="F:serine-type endopeptidase activity"/>
    <property type="evidence" value="ECO:0007669"/>
    <property type="project" value="TreeGrafter"/>
</dbReference>
<feature type="transmembrane region" description="Helical" evidence="4">
    <location>
        <begin position="813"/>
        <end position="833"/>
    </location>
</feature>
<dbReference type="Pfam" id="PF00530">
    <property type="entry name" value="SRCR"/>
    <property type="match status" value="6"/>
</dbReference>
<evidence type="ECO:0000256" key="2">
    <source>
        <dbReference type="PROSITE-ProRule" id="PRU00196"/>
    </source>
</evidence>
<dbReference type="InterPro" id="IPR036772">
    <property type="entry name" value="SRCR-like_dom_sf"/>
</dbReference>
<dbReference type="GeneTree" id="ENSGT00940000157963"/>
<dbReference type="GO" id="GO:0005886">
    <property type="term" value="C:plasma membrane"/>
    <property type="evidence" value="ECO:0007669"/>
    <property type="project" value="TreeGrafter"/>
</dbReference>
<evidence type="ECO:0000259" key="5">
    <source>
        <dbReference type="PROSITE" id="PS50287"/>
    </source>
</evidence>
<dbReference type="PROSITE" id="PS50287">
    <property type="entry name" value="SRCR_2"/>
    <property type="match status" value="6"/>
</dbReference>
<feature type="disulfide bond" evidence="2">
    <location>
        <begin position="286"/>
        <end position="296"/>
    </location>
</feature>
<dbReference type="GO" id="GO:0031638">
    <property type="term" value="P:zymogen activation"/>
    <property type="evidence" value="ECO:0007669"/>
    <property type="project" value="TreeGrafter"/>
</dbReference>
<feature type="region of interest" description="Disordered" evidence="3">
    <location>
        <begin position="856"/>
        <end position="934"/>
    </location>
</feature>
<dbReference type="InParanoid" id="A0A3P8UID1"/>
<dbReference type="GO" id="GO:0005615">
    <property type="term" value="C:extracellular space"/>
    <property type="evidence" value="ECO:0007669"/>
    <property type="project" value="TreeGrafter"/>
</dbReference>
<dbReference type="Ensembl" id="ENSCSET00000001635.1">
    <property type="protein sequence ID" value="ENSCSEP00000001604.1"/>
    <property type="gene ID" value="ENSCSEG00000001090.1"/>
</dbReference>
<dbReference type="PANTHER" id="PTHR48071">
    <property type="entry name" value="SRCR DOMAIN-CONTAINING PROTEIN"/>
    <property type="match status" value="1"/>
</dbReference>
<reference evidence="6" key="2">
    <citation type="submission" date="2025-08" db="UniProtKB">
        <authorList>
            <consortium name="Ensembl"/>
        </authorList>
    </citation>
    <scope>IDENTIFICATION</scope>
</reference>
<comment type="caution">
    <text evidence="2">Lacks conserved residue(s) required for the propagation of feature annotation.</text>
</comment>
<feature type="compositionally biased region" description="Basic and acidic residues" evidence="3">
    <location>
        <begin position="858"/>
        <end position="874"/>
    </location>
</feature>
<feature type="compositionally biased region" description="Polar residues" evidence="3">
    <location>
        <begin position="922"/>
        <end position="934"/>
    </location>
</feature>
<dbReference type="PANTHER" id="PTHR48071:SF25">
    <property type="entry name" value="SCAVENGER RECEPTOR CYSTEINE-RICH TYPE 1 PROTEIN M160-LIKE ISOFORM X1"/>
    <property type="match status" value="1"/>
</dbReference>